<sequence>MEIDPFFAVTESIPGTKSPPKEKPPSSDSSTNPSSAIGASNNIDKASTGAGGAVTSGESQNEESAPSQKTSPPSFNTPKPTTSSSGGGTQAVSSSLADDANEELAILLHAKKITQNDVSCLQSVIRENVSLREKVTKLKSLLGRSAKAQRDTKTDLDATKTRLDGAQQEIARLNARVESLASRPTHMDLLADFETNFDRAVLSIGPAAVGGEDHQQSGEDPSGPPAQSSGSERGDIGLAGDMPSAQKGAVVSSMLLTELSEAKAQVERLESLNSALLHRASHLERTNETMVSEKNAVEAKLANTQLELRMARMETDNACREMREKAASLAEMQLEIDLVTRSAMDANARAMEGMEAAERVRTDKQYVTELEAKVLALQEWALASAESKRLTAERCHMLEEKVRQMTKEKESLEKDEEESGVGVTGGGKGDVNERRLWTKSSSLVVGAGLIGMHGLVLGDCLIAANETVMLRWKFDITPSDMDILFSIFKGRCDDQKKLKDMDLLIKDRHVQGGGGGEIGGAFAVQNACTLVWSNKNSWVRPRTIKFVVEAYAIQ</sequence>
<feature type="region of interest" description="Disordered" evidence="2">
    <location>
        <begin position="209"/>
        <end position="243"/>
    </location>
</feature>
<feature type="region of interest" description="Disordered" evidence="2">
    <location>
        <begin position="406"/>
        <end position="426"/>
    </location>
</feature>
<gene>
    <name evidence="3" type="ORF">DBRI00130_LOCUS43779</name>
</gene>
<dbReference type="AlphaFoldDB" id="A0A6V2QCW6"/>
<reference evidence="3" key="1">
    <citation type="submission" date="2021-01" db="EMBL/GenBank/DDBJ databases">
        <authorList>
            <person name="Corre E."/>
            <person name="Pelletier E."/>
            <person name="Niang G."/>
            <person name="Scheremetjew M."/>
            <person name="Finn R."/>
            <person name="Kale V."/>
            <person name="Holt S."/>
            <person name="Cochrane G."/>
            <person name="Meng A."/>
            <person name="Brown T."/>
            <person name="Cohen L."/>
        </authorList>
    </citation>
    <scope>NUCLEOTIDE SEQUENCE</scope>
    <source>
        <strain evidence="3">GSO104</strain>
    </source>
</reference>
<evidence type="ECO:0000256" key="2">
    <source>
        <dbReference type="SAM" id="MobiDB-lite"/>
    </source>
</evidence>
<evidence type="ECO:0000256" key="1">
    <source>
        <dbReference type="SAM" id="Coils"/>
    </source>
</evidence>
<proteinExistence type="predicted"/>
<feature type="compositionally biased region" description="Polar residues" evidence="2">
    <location>
        <begin position="58"/>
        <end position="96"/>
    </location>
</feature>
<organism evidence="3">
    <name type="scientific">Ditylum brightwellii</name>
    <dbReference type="NCBI Taxonomy" id="49249"/>
    <lineage>
        <taxon>Eukaryota</taxon>
        <taxon>Sar</taxon>
        <taxon>Stramenopiles</taxon>
        <taxon>Ochrophyta</taxon>
        <taxon>Bacillariophyta</taxon>
        <taxon>Mediophyceae</taxon>
        <taxon>Lithodesmiophycidae</taxon>
        <taxon>Lithodesmiales</taxon>
        <taxon>Lithodesmiaceae</taxon>
        <taxon>Ditylum</taxon>
    </lineage>
</organism>
<protein>
    <submittedName>
        <fullName evidence="3">Uncharacterized protein</fullName>
    </submittedName>
</protein>
<evidence type="ECO:0000313" key="3">
    <source>
        <dbReference type="EMBL" id="CAE4668098.1"/>
    </source>
</evidence>
<dbReference type="Gene3D" id="2.60.120.680">
    <property type="entry name" value="GOLD domain"/>
    <property type="match status" value="1"/>
</dbReference>
<keyword evidence="1" id="KW-0175">Coiled coil</keyword>
<accession>A0A6V2QCW6</accession>
<feature type="coiled-coil region" evidence="1">
    <location>
        <begin position="156"/>
        <end position="183"/>
    </location>
</feature>
<dbReference type="EMBL" id="HBNS01060763">
    <property type="protein sequence ID" value="CAE4668098.1"/>
    <property type="molecule type" value="Transcribed_RNA"/>
</dbReference>
<name>A0A6V2QCW6_9STRA</name>
<feature type="coiled-coil region" evidence="1">
    <location>
        <begin position="252"/>
        <end position="316"/>
    </location>
</feature>
<feature type="region of interest" description="Disordered" evidence="2">
    <location>
        <begin position="1"/>
        <end position="96"/>
    </location>
</feature>
<feature type="compositionally biased region" description="Low complexity" evidence="2">
    <location>
        <begin position="26"/>
        <end position="35"/>
    </location>
</feature>